<evidence type="ECO:0000256" key="1">
    <source>
        <dbReference type="SAM" id="MobiDB-lite"/>
    </source>
</evidence>
<evidence type="ECO:0000313" key="3">
    <source>
        <dbReference type="Proteomes" id="UP000053989"/>
    </source>
</evidence>
<dbReference type="AlphaFoldDB" id="A0A0C3A546"/>
<organism evidence="2 3">
    <name type="scientific">Scleroderma citrinum Foug A</name>
    <dbReference type="NCBI Taxonomy" id="1036808"/>
    <lineage>
        <taxon>Eukaryota</taxon>
        <taxon>Fungi</taxon>
        <taxon>Dikarya</taxon>
        <taxon>Basidiomycota</taxon>
        <taxon>Agaricomycotina</taxon>
        <taxon>Agaricomycetes</taxon>
        <taxon>Agaricomycetidae</taxon>
        <taxon>Boletales</taxon>
        <taxon>Sclerodermatineae</taxon>
        <taxon>Sclerodermataceae</taxon>
        <taxon>Scleroderma</taxon>
    </lineage>
</organism>
<reference evidence="3" key="2">
    <citation type="submission" date="2015-01" db="EMBL/GenBank/DDBJ databases">
        <title>Evolutionary Origins and Diversification of the Mycorrhizal Mutualists.</title>
        <authorList>
            <consortium name="DOE Joint Genome Institute"/>
            <consortium name="Mycorrhizal Genomics Consortium"/>
            <person name="Kohler A."/>
            <person name="Kuo A."/>
            <person name="Nagy L.G."/>
            <person name="Floudas D."/>
            <person name="Copeland A."/>
            <person name="Barry K.W."/>
            <person name="Cichocki N."/>
            <person name="Veneault-Fourrey C."/>
            <person name="LaButti K."/>
            <person name="Lindquist E.A."/>
            <person name="Lipzen A."/>
            <person name="Lundell T."/>
            <person name="Morin E."/>
            <person name="Murat C."/>
            <person name="Riley R."/>
            <person name="Ohm R."/>
            <person name="Sun H."/>
            <person name="Tunlid A."/>
            <person name="Henrissat B."/>
            <person name="Grigoriev I.V."/>
            <person name="Hibbett D.S."/>
            <person name="Martin F."/>
        </authorList>
    </citation>
    <scope>NUCLEOTIDE SEQUENCE [LARGE SCALE GENOMIC DNA]</scope>
    <source>
        <strain evidence="3">Foug A</strain>
    </source>
</reference>
<feature type="compositionally biased region" description="Low complexity" evidence="1">
    <location>
        <begin position="32"/>
        <end position="44"/>
    </location>
</feature>
<feature type="compositionally biased region" description="Polar residues" evidence="1">
    <location>
        <begin position="60"/>
        <end position="70"/>
    </location>
</feature>
<dbReference type="Proteomes" id="UP000053989">
    <property type="component" value="Unassembled WGS sequence"/>
</dbReference>
<dbReference type="STRING" id="1036808.A0A0C3A546"/>
<reference evidence="2 3" key="1">
    <citation type="submission" date="2014-04" db="EMBL/GenBank/DDBJ databases">
        <authorList>
            <consortium name="DOE Joint Genome Institute"/>
            <person name="Kuo A."/>
            <person name="Kohler A."/>
            <person name="Nagy L.G."/>
            <person name="Floudas D."/>
            <person name="Copeland A."/>
            <person name="Barry K.W."/>
            <person name="Cichocki N."/>
            <person name="Veneault-Fourrey C."/>
            <person name="LaButti K."/>
            <person name="Lindquist E.A."/>
            <person name="Lipzen A."/>
            <person name="Lundell T."/>
            <person name="Morin E."/>
            <person name="Murat C."/>
            <person name="Sun H."/>
            <person name="Tunlid A."/>
            <person name="Henrissat B."/>
            <person name="Grigoriev I.V."/>
            <person name="Hibbett D.S."/>
            <person name="Martin F."/>
            <person name="Nordberg H.P."/>
            <person name="Cantor M.N."/>
            <person name="Hua S.X."/>
        </authorList>
    </citation>
    <scope>NUCLEOTIDE SEQUENCE [LARGE SCALE GENOMIC DNA]</scope>
    <source>
        <strain evidence="2 3">Foug A</strain>
    </source>
</reference>
<feature type="region of interest" description="Disordered" evidence="1">
    <location>
        <begin position="1"/>
        <end position="70"/>
    </location>
</feature>
<evidence type="ECO:0000313" key="2">
    <source>
        <dbReference type="EMBL" id="KIM59827.1"/>
    </source>
</evidence>
<keyword evidence="3" id="KW-1185">Reference proteome</keyword>
<accession>A0A0C3A546</accession>
<sequence>MYIPLFSESRPRLERRKGGGGGKSSGGGGKGSSSKSSRGSSKSSGGSGGGKKSNVPLPSGGSSHGKSSATTYGYGGGKPIVIPAGQPFAGRSAGGATRSQIFGTKSYGSGYPGTTGRGVAGRGFPFWFWPVVWGSTAAETAPYLNGSEYGDSFNTSRFGGPLMEATFISNNSNPNTTFHIVSDNSTVTSLIDTVSGNCSSHLSLSSDKTPFPFNASSPSAPQPGQVIQYYRASSVALTLDSYNNSATFSSNQNATDTPLPSNIDMTLLNCLNQTIALSVPLVDGSPVLFAVPSVPTLMLLSLVISSISSFI</sequence>
<dbReference type="HOGENOM" id="CLU_057147_1_0_1"/>
<feature type="compositionally biased region" description="Gly residues" evidence="1">
    <location>
        <begin position="19"/>
        <end position="31"/>
    </location>
</feature>
<protein>
    <submittedName>
        <fullName evidence="2">Uncharacterized protein</fullName>
    </submittedName>
</protein>
<proteinExistence type="predicted"/>
<gene>
    <name evidence="2" type="ORF">SCLCIDRAFT_125459</name>
</gene>
<dbReference type="EMBL" id="KN822069">
    <property type="protein sequence ID" value="KIM59827.1"/>
    <property type="molecule type" value="Genomic_DNA"/>
</dbReference>
<dbReference type="InParanoid" id="A0A0C3A546"/>
<dbReference type="OrthoDB" id="3365917at2759"/>
<name>A0A0C3A546_9AGAM</name>